<evidence type="ECO:0000313" key="4">
    <source>
        <dbReference type="Proteomes" id="UP000012174"/>
    </source>
</evidence>
<feature type="region of interest" description="Disordered" evidence="2">
    <location>
        <begin position="495"/>
        <end position="514"/>
    </location>
</feature>
<dbReference type="OrthoDB" id="3786931at2759"/>
<accession>M7SF95</accession>
<evidence type="ECO:0000256" key="2">
    <source>
        <dbReference type="SAM" id="MobiDB-lite"/>
    </source>
</evidence>
<feature type="compositionally biased region" description="Basic and acidic residues" evidence="2">
    <location>
        <begin position="657"/>
        <end position="669"/>
    </location>
</feature>
<feature type="compositionally biased region" description="Low complexity" evidence="2">
    <location>
        <begin position="868"/>
        <end position="889"/>
    </location>
</feature>
<feature type="region of interest" description="Disordered" evidence="2">
    <location>
        <begin position="526"/>
        <end position="911"/>
    </location>
</feature>
<feature type="compositionally biased region" description="Basic residues" evidence="2">
    <location>
        <begin position="360"/>
        <end position="384"/>
    </location>
</feature>
<sequence>MCIFSTRLFGTKHFLFQATKSLNGPFCLIMCEDKALDVIGMNPSSGGGQELQLASSSSRSKQAMDIRIEELTDQEVQQLTSILSRRPSFGIGRPSKRWLEHQAKLVSRLPSEVKRPSNIIKRFVVKYASDRSAFFECPPAVLCSTHYELHPRLMRRLFVVVLDEVTRHADRLRRWVASTNTTSTTGDELLDPDTLEMLAFVDRVDGLGALWMEPELYLSTFHAPPSDRRMVKVESFCEACTLAVLGASARTLADIRAIIVDRAERLRNRRERRLRGREEERQRRERRREEKREKRRLQWEDEERLLLDVKRDPELLKERERWVRSGRAADADRERHQVMLDEVESRHRRNRDRDRDRESRHHRSRHSSRGRGRSHHRPQSRSHHNRDDDHNEQQQSHNRAPRLLRIVELWIDHLGPERAPIARAMSDDLLVLLRHYRRNIDQARPDRRVRKRVHRRNGIPVAGAAPAGNPQAAADLRRKATDFYRNTDAARSVYRPDSLAGGDSQLGVGERERLPPLPLCGTGIGGRPGAPEPAGVGRVSGFTTNSNQPPSPAFIRRFEREFQVRDGTAGSGLDDPYEDDGDHGGGAEEGGEYYYDDDLDEELEEEEEEQEEEEEDEYNDARGMQYYHAGAEAERDLEREERSREKVAAWAVNTWAESHRDLSGADLERGAQSVIDGMHPAFRPNNNDNPAGSSLLSRRESAVPPPLAVKSSNKGKERERERGHPPPLSPSSGAKKAAAMIGSAIGITRSNSSSKKRRAEEEARDRDRGREKGRARSREKGKERERDRRGTTAGLKEKPQRRETAATTWTDATVQSDFRDRSGSGHHHRRPLPVPSLVAGIDPNQSTEAFPSYADPPLPLPPHGLAGQQSQQQSQSQAQVQAQPQQRPQTPDPWVPAKKPSRKYCFPDSDIGSVVQRNVDRQYLKKNRGFIREVPPGAYNPFASSSVTGASSQYSSSVGGDGGGAGSSRVAGDGNPISPGAEDDPWVAYERAASVSNLSLLRSGGGGGGGTGGGGSSQSTAPTSAMPPPRHMGSSVGSRAPTPRVATAEEEREWRRRWGNLEEEEEGADAEYLLPDDSASNLQWARQRSETGVVTQMSDFMKRADGRRG</sequence>
<dbReference type="Proteomes" id="UP000012174">
    <property type="component" value="Unassembled WGS sequence"/>
</dbReference>
<evidence type="ECO:0000313" key="3">
    <source>
        <dbReference type="EMBL" id="EMR64944.1"/>
    </source>
</evidence>
<dbReference type="AlphaFoldDB" id="M7SF95"/>
<feature type="coiled-coil region" evidence="1">
    <location>
        <begin position="260"/>
        <end position="297"/>
    </location>
</feature>
<feature type="compositionally biased region" description="Polar residues" evidence="2">
    <location>
        <begin position="684"/>
        <end position="696"/>
    </location>
</feature>
<feature type="compositionally biased region" description="Basic and acidic residues" evidence="2">
    <location>
        <begin position="1047"/>
        <end position="1060"/>
    </location>
</feature>
<dbReference type="eggNOG" id="ENOG502T1M3">
    <property type="taxonomic scope" value="Eukaryota"/>
</dbReference>
<dbReference type="KEGG" id="ela:UCREL1_8090"/>
<feature type="compositionally biased region" description="Basic and acidic residues" evidence="2">
    <location>
        <begin position="714"/>
        <end position="724"/>
    </location>
</feature>
<feature type="compositionally biased region" description="Low complexity" evidence="2">
    <location>
        <begin position="943"/>
        <end position="958"/>
    </location>
</feature>
<feature type="compositionally biased region" description="Polar residues" evidence="2">
    <location>
        <begin position="805"/>
        <end position="816"/>
    </location>
</feature>
<proteinExistence type="predicted"/>
<feature type="region of interest" description="Disordered" evidence="2">
    <location>
        <begin position="999"/>
        <end position="1075"/>
    </location>
</feature>
<keyword evidence="4" id="KW-1185">Reference proteome</keyword>
<organism evidence="3 4">
    <name type="scientific">Eutypa lata (strain UCR-EL1)</name>
    <name type="common">Grapevine dieback disease fungus</name>
    <name type="synonym">Eutypa armeniacae</name>
    <dbReference type="NCBI Taxonomy" id="1287681"/>
    <lineage>
        <taxon>Eukaryota</taxon>
        <taxon>Fungi</taxon>
        <taxon>Dikarya</taxon>
        <taxon>Ascomycota</taxon>
        <taxon>Pezizomycotina</taxon>
        <taxon>Sordariomycetes</taxon>
        <taxon>Xylariomycetidae</taxon>
        <taxon>Xylariales</taxon>
        <taxon>Diatrypaceae</taxon>
        <taxon>Eutypa</taxon>
    </lineage>
</organism>
<gene>
    <name evidence="3" type="ORF">UCREL1_8090</name>
</gene>
<reference evidence="4" key="1">
    <citation type="journal article" date="2013" name="Genome Announc.">
        <title>Draft genome sequence of the grapevine dieback fungus Eutypa lata UCR-EL1.</title>
        <authorList>
            <person name="Blanco-Ulate B."/>
            <person name="Rolshausen P.E."/>
            <person name="Cantu D."/>
        </authorList>
    </citation>
    <scope>NUCLEOTIDE SEQUENCE [LARGE SCALE GENOMIC DNA]</scope>
    <source>
        <strain evidence="4">UCR-EL1</strain>
    </source>
</reference>
<feature type="compositionally biased region" description="Gly residues" evidence="2">
    <location>
        <begin position="1003"/>
        <end position="1016"/>
    </location>
</feature>
<feature type="region of interest" description="Disordered" evidence="2">
    <location>
        <begin position="326"/>
        <end position="400"/>
    </location>
</feature>
<feature type="compositionally biased region" description="Basic and acidic residues" evidence="2">
    <location>
        <begin position="631"/>
        <end position="647"/>
    </location>
</feature>
<protein>
    <submittedName>
        <fullName evidence="3">Uncharacterized protein</fullName>
    </submittedName>
</protein>
<evidence type="ECO:0000256" key="1">
    <source>
        <dbReference type="SAM" id="Coils"/>
    </source>
</evidence>
<dbReference type="EMBL" id="KB706962">
    <property type="protein sequence ID" value="EMR64944.1"/>
    <property type="molecule type" value="Genomic_DNA"/>
</dbReference>
<dbReference type="STRING" id="1287681.M7SF95"/>
<keyword evidence="1" id="KW-0175">Coiled coil</keyword>
<feature type="region of interest" description="Disordered" evidence="2">
    <location>
        <begin position="932"/>
        <end position="985"/>
    </location>
</feature>
<dbReference type="HOGENOM" id="CLU_281999_0_0_1"/>
<feature type="compositionally biased region" description="Basic and acidic residues" evidence="2">
    <location>
        <begin position="326"/>
        <end position="359"/>
    </location>
</feature>
<feature type="compositionally biased region" description="Basic and acidic residues" evidence="2">
    <location>
        <begin position="758"/>
        <end position="804"/>
    </location>
</feature>
<name>M7SF95_EUTLA</name>
<dbReference type="OMA" id="CRHERRE"/>
<feature type="compositionally biased region" description="Acidic residues" evidence="2">
    <location>
        <begin position="589"/>
        <end position="618"/>
    </location>
</feature>